<dbReference type="Proteomes" id="UP001558474">
    <property type="component" value="Unassembled WGS sequence"/>
</dbReference>
<evidence type="ECO:0000313" key="4">
    <source>
        <dbReference type="Proteomes" id="UP001141659"/>
    </source>
</evidence>
<evidence type="ECO:0000313" key="3">
    <source>
        <dbReference type="EMBL" id="MEX3742448.1"/>
    </source>
</evidence>
<dbReference type="Proteomes" id="UP001141659">
    <property type="component" value="Unassembled WGS sequence"/>
</dbReference>
<dbReference type="Pfam" id="PF13581">
    <property type="entry name" value="HATPase_c_2"/>
    <property type="match status" value="1"/>
</dbReference>
<protein>
    <submittedName>
        <fullName evidence="2">ATP-binding protein</fullName>
    </submittedName>
</protein>
<dbReference type="EMBL" id="JACKVC010000016">
    <property type="protein sequence ID" value="MCV7389341.1"/>
    <property type="molecule type" value="Genomic_DNA"/>
</dbReference>
<dbReference type="AlphaFoldDB" id="A0AAW5T2P3"/>
<dbReference type="InterPro" id="IPR036890">
    <property type="entry name" value="HATPase_C_sf"/>
</dbReference>
<keyword evidence="5" id="KW-1185">Reference proteome</keyword>
<accession>A0AAW5T2P3</accession>
<organism evidence="2 4">
    <name type="scientific">Mycolicibacterium porcinum</name>
    <dbReference type="NCBI Taxonomy" id="39693"/>
    <lineage>
        <taxon>Bacteria</taxon>
        <taxon>Bacillati</taxon>
        <taxon>Actinomycetota</taxon>
        <taxon>Actinomycetes</taxon>
        <taxon>Mycobacteriales</taxon>
        <taxon>Mycobacteriaceae</taxon>
        <taxon>Mycolicibacterium</taxon>
    </lineage>
</organism>
<reference evidence="2" key="2">
    <citation type="journal article" date="2022" name="BMC Genomics">
        <title>Comparative genome analysis of mycobacteria focusing on tRNA and non-coding RNA.</title>
        <authorList>
            <person name="Behra P.R.K."/>
            <person name="Pettersson B.M.F."/>
            <person name="Ramesh M."/>
            <person name="Das S."/>
            <person name="Dasgupta S."/>
            <person name="Kirsebom L.A."/>
        </authorList>
    </citation>
    <scope>NUCLEOTIDE SEQUENCE</scope>
    <source>
        <strain evidence="2">DSM 44242</strain>
    </source>
</reference>
<dbReference type="GO" id="GO:0005524">
    <property type="term" value="F:ATP binding"/>
    <property type="evidence" value="ECO:0007669"/>
    <property type="project" value="UniProtKB-KW"/>
</dbReference>
<reference evidence="3 5" key="3">
    <citation type="submission" date="2024-04" db="EMBL/GenBank/DDBJ databases">
        <title>Genomic Markers of Mycobacteria.</title>
        <authorList>
            <person name="Soliman M.S."/>
            <person name="Elkholy A."/>
            <person name="Soliman N.S."/>
            <person name="Abbas A."/>
            <person name="Khayrat S."/>
            <person name="Shawky S."/>
        </authorList>
    </citation>
    <scope>NUCLEOTIDE SEQUENCE [LARGE SCALE GENOMIC DNA]</scope>
    <source>
        <strain evidence="3 5">Egy-CU-AM5</strain>
    </source>
</reference>
<evidence type="ECO:0000313" key="5">
    <source>
        <dbReference type="Proteomes" id="UP001558474"/>
    </source>
</evidence>
<dbReference type="InterPro" id="IPR003594">
    <property type="entry name" value="HATPase_dom"/>
</dbReference>
<keyword evidence="2" id="KW-0067">ATP-binding</keyword>
<dbReference type="EMBL" id="JBDLOU010000101">
    <property type="protein sequence ID" value="MEX3742448.1"/>
    <property type="molecule type" value="Genomic_DNA"/>
</dbReference>
<comment type="caution">
    <text evidence="2">The sequence shown here is derived from an EMBL/GenBank/DDBJ whole genome shotgun (WGS) entry which is preliminary data.</text>
</comment>
<name>A0AAW5T2P3_9MYCO</name>
<evidence type="ECO:0000313" key="2">
    <source>
        <dbReference type="EMBL" id="MCV7389341.1"/>
    </source>
</evidence>
<sequence length="144" mass="15343">MAEEHGQRKPLQRGDRSVEIRVAARLENLAVVRTLVAAVAAFEDLDFDVVADLRLAVDEACTALIRAAAADSSLHLVVDPHEDSVVITASTTCTGAAVVEPGSFSWHVLSSLTDEVKTFTDGDGPDTGQVFGITLTTRRASLLR</sequence>
<dbReference type="RefSeq" id="WP_051576679.1">
    <property type="nucleotide sequence ID" value="NZ_JACKVC010000016.1"/>
</dbReference>
<proteinExistence type="predicted"/>
<gene>
    <name evidence="3" type="ORF">ABFW12_29840</name>
    <name evidence="2" type="ORF">H5P34_14890</name>
</gene>
<keyword evidence="2" id="KW-0547">Nucleotide-binding</keyword>
<feature type="domain" description="Histidine kinase/HSP90-like ATPase" evidence="1">
    <location>
        <begin position="23"/>
        <end position="88"/>
    </location>
</feature>
<dbReference type="Gene3D" id="3.30.565.10">
    <property type="entry name" value="Histidine kinase-like ATPase, C-terminal domain"/>
    <property type="match status" value="1"/>
</dbReference>
<reference evidence="2" key="1">
    <citation type="submission" date="2020-07" db="EMBL/GenBank/DDBJ databases">
        <authorList>
            <person name="Pettersson B.M.F."/>
            <person name="Behra P.R.K."/>
            <person name="Ramesh M."/>
            <person name="Das S."/>
            <person name="Dasgupta S."/>
            <person name="Kirsebom L.A."/>
        </authorList>
    </citation>
    <scope>NUCLEOTIDE SEQUENCE</scope>
    <source>
        <strain evidence="2">DSM 44242</strain>
    </source>
</reference>
<evidence type="ECO:0000259" key="1">
    <source>
        <dbReference type="Pfam" id="PF13581"/>
    </source>
</evidence>